<dbReference type="AlphaFoldDB" id="A0A158D2V2"/>
<dbReference type="Proteomes" id="UP000054911">
    <property type="component" value="Unassembled WGS sequence"/>
</dbReference>
<gene>
    <name evidence="1" type="ORF">AWB80_06208</name>
</gene>
<accession>A0A158D2V2</accession>
<proteinExistence type="predicted"/>
<organism evidence="1 2">
    <name type="scientific">Caballeronia pedi</name>
    <dbReference type="NCBI Taxonomy" id="1777141"/>
    <lineage>
        <taxon>Bacteria</taxon>
        <taxon>Pseudomonadati</taxon>
        <taxon>Pseudomonadota</taxon>
        <taxon>Betaproteobacteria</taxon>
        <taxon>Burkholderiales</taxon>
        <taxon>Burkholderiaceae</taxon>
        <taxon>Caballeronia</taxon>
    </lineage>
</organism>
<keyword evidence="2" id="KW-1185">Reference proteome</keyword>
<dbReference type="EMBL" id="FCOE02000030">
    <property type="protein sequence ID" value="SAK88918.1"/>
    <property type="molecule type" value="Genomic_DNA"/>
</dbReference>
<reference evidence="1" key="1">
    <citation type="submission" date="2016-01" db="EMBL/GenBank/DDBJ databases">
        <authorList>
            <person name="Peeters C."/>
        </authorList>
    </citation>
    <scope>NUCLEOTIDE SEQUENCE [LARGE SCALE GENOMIC DNA]</scope>
    <source>
        <strain evidence="1">LMG 29323</strain>
    </source>
</reference>
<comment type="caution">
    <text evidence="1">The sequence shown here is derived from an EMBL/GenBank/DDBJ whole genome shotgun (WGS) entry which is preliminary data.</text>
</comment>
<evidence type="ECO:0000313" key="2">
    <source>
        <dbReference type="Proteomes" id="UP000054911"/>
    </source>
</evidence>
<sequence length="64" mass="7205">MNKQQAYDFFLASLSMEIIATGNTLEELEPSSENYLALQERAARLQRMLAGLDEIYHAVPEADS</sequence>
<dbReference type="RefSeq" id="WP_061178542.1">
    <property type="nucleotide sequence ID" value="NZ_FCOE02000030.1"/>
</dbReference>
<evidence type="ECO:0000313" key="1">
    <source>
        <dbReference type="EMBL" id="SAK88918.1"/>
    </source>
</evidence>
<dbReference type="STRING" id="1777141.AWB80_06208"/>
<protein>
    <submittedName>
        <fullName evidence="1">Uncharacterized protein</fullName>
    </submittedName>
</protein>
<name>A0A158D2V2_9BURK</name>